<keyword evidence="1" id="KW-1133">Transmembrane helix</keyword>
<dbReference type="Proteomes" id="UP000480350">
    <property type="component" value="Unassembled WGS sequence"/>
</dbReference>
<name>A0A7C9IQH6_9RHOB</name>
<dbReference type="EMBL" id="WUPT01000001">
    <property type="protein sequence ID" value="MXQ07703.1"/>
    <property type="molecule type" value="Genomic_DNA"/>
</dbReference>
<dbReference type="RefSeq" id="WP_160763566.1">
    <property type="nucleotide sequence ID" value="NZ_WUPT01000001.1"/>
</dbReference>
<feature type="transmembrane region" description="Helical" evidence="1">
    <location>
        <begin position="50"/>
        <end position="69"/>
    </location>
</feature>
<reference evidence="2 3" key="2">
    <citation type="submission" date="2020-03" db="EMBL/GenBank/DDBJ databases">
        <title>Kangsaoukella pontilimi gen. nov., sp. nov., a new member of the family Rhodobacteraceae isolated from a tidal mudflat.</title>
        <authorList>
            <person name="Kim I.S."/>
        </authorList>
    </citation>
    <scope>NUCLEOTIDE SEQUENCE [LARGE SCALE GENOMIC DNA]</scope>
    <source>
        <strain evidence="2 3">GH1-50</strain>
    </source>
</reference>
<evidence type="ECO:0000256" key="1">
    <source>
        <dbReference type="SAM" id="Phobius"/>
    </source>
</evidence>
<keyword evidence="1" id="KW-0472">Membrane</keyword>
<organism evidence="2 3">
    <name type="scientific">Kangsaoukella pontilimi</name>
    <dbReference type="NCBI Taxonomy" id="2691042"/>
    <lineage>
        <taxon>Bacteria</taxon>
        <taxon>Pseudomonadati</taxon>
        <taxon>Pseudomonadota</taxon>
        <taxon>Alphaproteobacteria</taxon>
        <taxon>Rhodobacterales</taxon>
        <taxon>Paracoccaceae</taxon>
        <taxon>Kangsaoukella</taxon>
    </lineage>
</organism>
<gene>
    <name evidence="2" type="ORF">GQ651_07580</name>
</gene>
<proteinExistence type="predicted"/>
<comment type="caution">
    <text evidence="2">The sequence shown here is derived from an EMBL/GenBank/DDBJ whole genome shotgun (WGS) entry which is preliminary data.</text>
</comment>
<accession>A0A7C9IQH6</accession>
<sequence length="135" mass="14454">MIAFLLSAVLLVLAGFHLLWALGYWMPIRDEAALARAVTGQPGATRMPGAAPTAAVTAALMLAAAWPWFEPSPVTTIGLMVLALIFLARGAAAWVPVWRRLTPEEPFPRLDRTLYGPLCLIIGAGFTTLATRALT</sequence>
<dbReference type="AlphaFoldDB" id="A0A7C9IQH6"/>
<feature type="transmembrane region" description="Helical" evidence="1">
    <location>
        <begin position="76"/>
        <end position="95"/>
    </location>
</feature>
<evidence type="ECO:0000313" key="3">
    <source>
        <dbReference type="Proteomes" id="UP000480350"/>
    </source>
</evidence>
<feature type="transmembrane region" description="Helical" evidence="1">
    <location>
        <begin position="115"/>
        <end position="134"/>
    </location>
</feature>
<keyword evidence="3" id="KW-1185">Reference proteome</keyword>
<evidence type="ECO:0000313" key="2">
    <source>
        <dbReference type="EMBL" id="MXQ07703.1"/>
    </source>
</evidence>
<reference evidence="2 3" key="1">
    <citation type="submission" date="2019-12" db="EMBL/GenBank/DDBJ databases">
        <authorList>
            <person name="Lee S.D."/>
        </authorList>
    </citation>
    <scope>NUCLEOTIDE SEQUENCE [LARGE SCALE GENOMIC DNA]</scope>
    <source>
        <strain evidence="2 3">GH1-50</strain>
    </source>
</reference>
<dbReference type="Pfam" id="PF13160">
    <property type="entry name" value="DUF3995"/>
    <property type="match status" value="1"/>
</dbReference>
<keyword evidence="1" id="KW-0812">Transmembrane</keyword>
<protein>
    <submittedName>
        <fullName evidence="2">DUF3995 domain-containing protein</fullName>
    </submittedName>
</protein>
<dbReference type="InterPro" id="IPR025058">
    <property type="entry name" value="DUF3995"/>
</dbReference>